<keyword evidence="4" id="KW-1185">Reference proteome</keyword>
<evidence type="ECO:0000313" key="4">
    <source>
        <dbReference type="Proteomes" id="UP000648182"/>
    </source>
</evidence>
<evidence type="ECO:0000313" key="3">
    <source>
        <dbReference type="EMBL" id="MBD8006546.1"/>
    </source>
</evidence>
<protein>
    <submittedName>
        <fullName evidence="3">DUF4355 domain-containing protein</fullName>
    </submittedName>
</protein>
<organism evidence="3 4">
    <name type="scientific">Bacillus norwichensis</name>
    <dbReference type="NCBI Taxonomy" id="2762217"/>
    <lineage>
        <taxon>Bacteria</taxon>
        <taxon>Bacillati</taxon>
        <taxon>Bacillota</taxon>
        <taxon>Bacilli</taxon>
        <taxon>Bacillales</taxon>
        <taxon>Bacillaceae</taxon>
        <taxon>Bacillus</taxon>
    </lineage>
</organism>
<keyword evidence="1" id="KW-0175">Coiled coil</keyword>
<dbReference type="Pfam" id="PF14265">
    <property type="entry name" value="DUF4355"/>
    <property type="match status" value="1"/>
</dbReference>
<proteinExistence type="predicted"/>
<dbReference type="EMBL" id="JACSPV010000032">
    <property type="protein sequence ID" value="MBD8006546.1"/>
    <property type="molecule type" value="Genomic_DNA"/>
</dbReference>
<gene>
    <name evidence="3" type="ORF">H9631_15815</name>
</gene>
<feature type="region of interest" description="Disordered" evidence="2">
    <location>
        <begin position="165"/>
        <end position="217"/>
    </location>
</feature>
<dbReference type="InterPro" id="IPR025580">
    <property type="entry name" value="Gp46"/>
</dbReference>
<feature type="coiled-coil region" evidence="1">
    <location>
        <begin position="84"/>
        <end position="111"/>
    </location>
</feature>
<sequence>MEFKDVKEFIEANMESDEVKEYLQGFVKEPSVDEILGKFESDESLKKWLESEKDKHFSKGLSTFKEKTMPKLIEDELKKRTSGKDEKDLQLDSLKAEIEKIKRDKLRESLKNEAFKIATEHKLPSDLIDFFISIQSEDDEEGTKSKEATMSNINKLKDVWTNHLQESVSERMKSNGFTPKDGDVKPNTLTREQLAGMSPDEISKMDQSLVNEALKNS</sequence>
<evidence type="ECO:0000256" key="2">
    <source>
        <dbReference type="SAM" id="MobiDB-lite"/>
    </source>
</evidence>
<evidence type="ECO:0000256" key="1">
    <source>
        <dbReference type="SAM" id="Coils"/>
    </source>
</evidence>
<dbReference type="RefSeq" id="WP_191814478.1">
    <property type="nucleotide sequence ID" value="NZ_JACSPV010000032.1"/>
</dbReference>
<name>A0ABR8VQ48_9BACI</name>
<dbReference type="Proteomes" id="UP000648182">
    <property type="component" value="Unassembled WGS sequence"/>
</dbReference>
<feature type="compositionally biased region" description="Polar residues" evidence="2">
    <location>
        <begin position="205"/>
        <end position="217"/>
    </location>
</feature>
<accession>A0ABR8VQ48</accession>
<reference evidence="3 4" key="1">
    <citation type="submission" date="2020-08" db="EMBL/GenBank/DDBJ databases">
        <title>A Genomic Blueprint of the Chicken Gut Microbiome.</title>
        <authorList>
            <person name="Gilroy R."/>
            <person name="Ravi A."/>
            <person name="Getino M."/>
            <person name="Pursley I."/>
            <person name="Horton D.L."/>
            <person name="Alikhan N.-F."/>
            <person name="Baker D."/>
            <person name="Gharbi K."/>
            <person name="Hall N."/>
            <person name="Watson M."/>
            <person name="Adriaenssens E.M."/>
            <person name="Foster-Nyarko E."/>
            <person name="Jarju S."/>
            <person name="Secka A."/>
            <person name="Antonio M."/>
            <person name="Oren A."/>
            <person name="Chaudhuri R."/>
            <person name="La Ragione R.M."/>
            <person name="Hildebrand F."/>
            <person name="Pallen M.J."/>
        </authorList>
    </citation>
    <scope>NUCLEOTIDE SEQUENCE [LARGE SCALE GENOMIC DNA]</scope>
    <source>
        <strain evidence="3 4">Sa1BUA2</strain>
    </source>
</reference>
<comment type="caution">
    <text evidence="3">The sequence shown here is derived from an EMBL/GenBank/DDBJ whole genome shotgun (WGS) entry which is preliminary data.</text>
</comment>